<dbReference type="InterPro" id="IPR001119">
    <property type="entry name" value="SLH_dom"/>
</dbReference>
<organism evidence="2 3">
    <name type="scientific">Paenibacillus urinalis</name>
    <dbReference type="NCBI Taxonomy" id="521520"/>
    <lineage>
        <taxon>Bacteria</taxon>
        <taxon>Bacillati</taxon>
        <taxon>Bacillota</taxon>
        <taxon>Bacilli</taxon>
        <taxon>Bacillales</taxon>
        <taxon>Paenibacillaceae</taxon>
        <taxon>Paenibacillus</taxon>
    </lineage>
</organism>
<accession>A0ABY7X7I4</accession>
<keyword evidence="3" id="KW-1185">Reference proteome</keyword>
<reference evidence="2 3" key="1">
    <citation type="submission" date="2023-02" db="EMBL/GenBank/DDBJ databases">
        <title>Pathogen: clinical or host-associated sample.</title>
        <authorList>
            <person name="Hergert J."/>
            <person name="Casey R."/>
            <person name="Wagner J."/>
            <person name="Young E.L."/>
            <person name="Oakeson K.F."/>
        </authorList>
    </citation>
    <scope>NUCLEOTIDE SEQUENCE [LARGE SCALE GENOMIC DNA]</scope>
    <source>
        <strain evidence="2 3">2022CK-00829</strain>
    </source>
</reference>
<evidence type="ECO:0000259" key="1">
    <source>
        <dbReference type="PROSITE" id="PS51272"/>
    </source>
</evidence>
<dbReference type="Proteomes" id="UP001221519">
    <property type="component" value="Chromosome"/>
</dbReference>
<feature type="domain" description="SLH" evidence="1">
    <location>
        <begin position="635"/>
        <end position="698"/>
    </location>
</feature>
<dbReference type="RefSeq" id="WP_274338450.1">
    <property type="nucleotide sequence ID" value="NZ_CP118108.1"/>
</dbReference>
<evidence type="ECO:0000313" key="3">
    <source>
        <dbReference type="Proteomes" id="UP001221519"/>
    </source>
</evidence>
<sequence>MKQNENKNKKSPSMKRVAAALAAVMLGVHTQGVIQEVSAAQVSAGEETALSITDSTIPKGAKISSETAHKNILKLFPELSKATLTSVQLGSNGSYPPAEEKVWDLSYSITRGNSTSSFSASVSSQTGEVLSAHLPEYLIQRGDSEEHISEEEATEISAAFLHEAIPDLKEGEYSSLENMDQGMNPLFGRTEYPFSYQLKVNGLPAVGNIVYISVNDSGEVTSYTRMTGHSNYPSPVPKVTKDEAKKRFEESLDLQLAYVPVNYAYNNGSKEYDLAYVPSSTGEVVVDAITGKAVDVYASEESDISILDESLPKKDVSFEPAAKPPARDEVVALLKNKFPSLKEYTAIDVSLNRSSQRGAVKKVWNVRFSHQKGNEVSDISTQVDAETGQVMDYSEWYHSSTENGDTAIKEISKQAAKDQAAELVLSLVPNAVTELRLSQMISMEDGYNFVYSRYLNGLRVIGDNVNISMTKSGQVNTFYTSLSAESAQLPEVKEASISQEEAQAAYFDSTEMVLSYQESNPYYITGEEIPPVKLVYMPSQGAAQLYSSKVIDGITGKLREMYSSGANHTNALVVDIAGHESEDVMQRMITHGVLVPDIEGKIEPERNITKGDWYTYLARALDPHVQMNSYYSSNSSKLFADIDMDSPYYFILNRLIEQGWVEADPEITFAPNHSITRGQLSELIISMLQYDKLAKFYQQGNDLPSVADAAQIDNKGAASLAIRLGILPLIEGRFLPDRPVTVSEAAEVINRLAELQDKLDYFTSDKWAYRYY</sequence>
<dbReference type="PROSITE" id="PS51272">
    <property type="entry name" value="SLH"/>
    <property type="match status" value="1"/>
</dbReference>
<protein>
    <recommendedName>
        <fullName evidence="1">SLH domain-containing protein</fullName>
    </recommendedName>
</protein>
<proteinExistence type="predicted"/>
<gene>
    <name evidence="2" type="ORF">PUW25_21520</name>
</gene>
<dbReference type="EMBL" id="CP118108">
    <property type="protein sequence ID" value="WDI01776.1"/>
    <property type="molecule type" value="Genomic_DNA"/>
</dbReference>
<name>A0ABY7X7I4_9BACL</name>
<dbReference type="InterPro" id="IPR032599">
    <property type="entry name" value="YcdB/YcdC_rep_domain"/>
</dbReference>
<dbReference type="Pfam" id="PF16244">
    <property type="entry name" value="DUF4901"/>
    <property type="match status" value="2"/>
</dbReference>
<evidence type="ECO:0000313" key="2">
    <source>
        <dbReference type="EMBL" id="WDI01776.1"/>
    </source>
</evidence>